<reference evidence="2" key="2">
    <citation type="journal article" date="2023" name="PLoS ONE">
        <title>Philodulcilactobacillus myokoensis gen. nov., sp. nov., a fructophilic, acidophilic, and agar-phobic lactic acid bacterium isolated from fermented vegetable extracts.</title>
        <authorList>
            <person name="Kouya T."/>
            <person name="Ishiyama Y."/>
            <person name="Ohashi S."/>
            <person name="Kumakubo R."/>
            <person name="Yamazaki T."/>
            <person name="Otaki T."/>
        </authorList>
    </citation>
    <scope>NUCLEOTIDE SEQUENCE</scope>
    <source>
        <strain evidence="2">WR16-4</strain>
    </source>
</reference>
<dbReference type="Proteomes" id="UP001144204">
    <property type="component" value="Unassembled WGS sequence"/>
</dbReference>
<comment type="caution">
    <text evidence="2">The sequence shown here is derived from an EMBL/GenBank/DDBJ whole genome shotgun (WGS) entry which is preliminary data.</text>
</comment>
<protein>
    <recommendedName>
        <fullName evidence="4">Bacterial membrane protein YfhO</fullName>
    </recommendedName>
</protein>
<evidence type="ECO:0000256" key="1">
    <source>
        <dbReference type="SAM" id="Phobius"/>
    </source>
</evidence>
<dbReference type="EMBL" id="BRPL01000002">
    <property type="protein sequence ID" value="GLB46778.1"/>
    <property type="molecule type" value="Genomic_DNA"/>
</dbReference>
<proteinExistence type="predicted"/>
<sequence length="468" mass="54238">MSFNLKQFSFLTINNLITSIIFLTISYILIMFIPSSFKTFQVAFIIIIIAEMGINAFNSLNNISYIPNNSYMKYTTNLKDNTKVIQNHDHKWYRIGKTFFRSKDDPLNANYNGGDNFSSTINYRSTQFMDNIGQPTGEGYIEYSNGTLLSDSLLSFKYFLKDNGNPVLSNFTPRPDFKQYSYYNENHQTITFKNSHWLPIGFAANSKIFNLKHHSNDLPTVYQSNIMNYLTNHQNQRFFDPKNFDQVTFNNTNKQTRLTNALISKNNLIKPAIINLTFTPKTNDPYYLTLGNAFNDKSIKLSINGSQIIKPANYQNTTIINVATNNKNKPIHIHLKLIKDNMFLQNFILYHFNSKLFQNDTSNLKQNQFKIHNNSNRKFIGTIRTTKSKNSLITTIPYSKGWHLIVDNKPHSISKWSNMFIGSKLSPGKHSIKLYYWPPYLTLGICISILTVIFMMVINKIKKYNKKA</sequence>
<keyword evidence="1" id="KW-1133">Transmembrane helix</keyword>
<dbReference type="Pfam" id="PF09586">
    <property type="entry name" value="YfhO"/>
    <property type="match status" value="1"/>
</dbReference>
<dbReference type="InterPro" id="IPR018580">
    <property type="entry name" value="Uncharacterised_YfhO"/>
</dbReference>
<keyword evidence="1" id="KW-0812">Transmembrane</keyword>
<name>A0A9W6ESW6_9LACO</name>
<gene>
    <name evidence="2" type="ORF">WR164_07570</name>
</gene>
<accession>A0A9W6ESW6</accession>
<dbReference type="PANTHER" id="PTHR38454">
    <property type="entry name" value="INTEGRAL MEMBRANE PROTEIN-RELATED"/>
    <property type="match status" value="1"/>
</dbReference>
<dbReference type="PANTHER" id="PTHR38454:SF1">
    <property type="entry name" value="INTEGRAL MEMBRANE PROTEIN"/>
    <property type="match status" value="1"/>
</dbReference>
<keyword evidence="1" id="KW-0472">Membrane</keyword>
<keyword evidence="3" id="KW-1185">Reference proteome</keyword>
<organism evidence="2 3">
    <name type="scientific">Philodulcilactobacillus myokoensis</name>
    <dbReference type="NCBI Taxonomy" id="2929573"/>
    <lineage>
        <taxon>Bacteria</taxon>
        <taxon>Bacillati</taxon>
        <taxon>Bacillota</taxon>
        <taxon>Bacilli</taxon>
        <taxon>Lactobacillales</taxon>
        <taxon>Lactobacillaceae</taxon>
        <taxon>Philodulcilactobacillus</taxon>
    </lineage>
</organism>
<feature type="transmembrane region" description="Helical" evidence="1">
    <location>
        <begin position="434"/>
        <end position="458"/>
    </location>
</feature>
<feature type="transmembrane region" description="Helical" evidence="1">
    <location>
        <begin position="12"/>
        <end position="33"/>
    </location>
</feature>
<reference evidence="2" key="1">
    <citation type="submission" date="2022-07" db="EMBL/GenBank/DDBJ databases">
        <authorList>
            <person name="Kouya T."/>
            <person name="Ishiyama Y."/>
        </authorList>
    </citation>
    <scope>NUCLEOTIDE SEQUENCE</scope>
    <source>
        <strain evidence="2">WR16-4</strain>
    </source>
</reference>
<evidence type="ECO:0000313" key="3">
    <source>
        <dbReference type="Proteomes" id="UP001144204"/>
    </source>
</evidence>
<evidence type="ECO:0000313" key="2">
    <source>
        <dbReference type="EMBL" id="GLB46778.1"/>
    </source>
</evidence>
<dbReference type="AlphaFoldDB" id="A0A9W6ESW6"/>
<evidence type="ECO:0008006" key="4">
    <source>
        <dbReference type="Google" id="ProtNLM"/>
    </source>
</evidence>